<keyword evidence="3" id="KW-1185">Reference proteome</keyword>
<feature type="compositionally biased region" description="Basic and acidic residues" evidence="1">
    <location>
        <begin position="643"/>
        <end position="652"/>
    </location>
</feature>
<feature type="compositionally biased region" description="Basic and acidic residues" evidence="1">
    <location>
        <begin position="484"/>
        <end position="493"/>
    </location>
</feature>
<feature type="compositionally biased region" description="Polar residues" evidence="1">
    <location>
        <begin position="19"/>
        <end position="34"/>
    </location>
</feature>
<feature type="compositionally biased region" description="Basic and acidic residues" evidence="1">
    <location>
        <begin position="563"/>
        <end position="574"/>
    </location>
</feature>
<dbReference type="OrthoDB" id="2590867at2759"/>
<evidence type="ECO:0000256" key="1">
    <source>
        <dbReference type="SAM" id="MobiDB-lite"/>
    </source>
</evidence>
<feature type="compositionally biased region" description="Polar residues" evidence="1">
    <location>
        <begin position="344"/>
        <end position="359"/>
    </location>
</feature>
<feature type="compositionally biased region" description="Basic and acidic residues" evidence="1">
    <location>
        <begin position="868"/>
        <end position="885"/>
    </location>
</feature>
<feature type="compositionally biased region" description="Basic and acidic residues" evidence="1">
    <location>
        <begin position="535"/>
        <end position="545"/>
    </location>
</feature>
<feature type="compositionally biased region" description="Polar residues" evidence="1">
    <location>
        <begin position="598"/>
        <end position="612"/>
    </location>
</feature>
<feature type="compositionally biased region" description="Polar residues" evidence="1">
    <location>
        <begin position="163"/>
        <end position="187"/>
    </location>
</feature>
<comment type="caution">
    <text evidence="2">The sequence shown here is derived from an EMBL/GenBank/DDBJ whole genome shotgun (WGS) entry which is preliminary data.</text>
</comment>
<feature type="compositionally biased region" description="Basic and acidic residues" evidence="1">
    <location>
        <begin position="961"/>
        <end position="975"/>
    </location>
</feature>
<feature type="compositionally biased region" description="Basic and acidic residues" evidence="1">
    <location>
        <begin position="686"/>
        <end position="703"/>
    </location>
</feature>
<name>A0A0G2HAI1_PHACM</name>
<feature type="region of interest" description="Disordered" evidence="1">
    <location>
        <begin position="940"/>
        <end position="1011"/>
    </location>
</feature>
<feature type="compositionally biased region" description="Basic and acidic residues" evidence="1">
    <location>
        <begin position="720"/>
        <end position="845"/>
    </location>
</feature>
<feature type="compositionally biased region" description="Polar residues" evidence="1">
    <location>
        <begin position="48"/>
        <end position="69"/>
    </location>
</feature>
<feature type="region of interest" description="Disordered" evidence="1">
    <location>
        <begin position="638"/>
        <end position="923"/>
    </location>
</feature>
<feature type="compositionally biased region" description="Low complexity" evidence="1">
    <location>
        <begin position="846"/>
        <end position="857"/>
    </location>
</feature>
<feature type="compositionally biased region" description="Basic and acidic residues" evidence="1">
    <location>
        <begin position="1"/>
        <end position="13"/>
    </location>
</feature>
<feature type="compositionally biased region" description="Basic and acidic residues" evidence="1">
    <location>
        <begin position="613"/>
        <end position="624"/>
    </location>
</feature>
<evidence type="ECO:0000313" key="2">
    <source>
        <dbReference type="EMBL" id="KKY25595.1"/>
    </source>
</evidence>
<feature type="compositionally biased region" description="Low complexity" evidence="1">
    <location>
        <begin position="467"/>
        <end position="482"/>
    </location>
</feature>
<feature type="compositionally biased region" description="Basic and acidic residues" evidence="1">
    <location>
        <begin position="124"/>
        <end position="134"/>
    </location>
</feature>
<evidence type="ECO:0000313" key="3">
    <source>
        <dbReference type="Proteomes" id="UP000053317"/>
    </source>
</evidence>
<feature type="compositionally biased region" description="Low complexity" evidence="1">
    <location>
        <begin position="360"/>
        <end position="378"/>
    </location>
</feature>
<sequence length="1011" mass="107497">MCDSSPGKDKDDELLYGSGDSSTKQTGNTGTLSGEGSHLNAATGDEQLPSTDHTTSGSSVPVQSQSAGQNVRADDPVREDASTASMKSGVRGIDRTSGTTSHADEAVGAGSAGAATTAASKAWQSHDHSARDADNQMPGQYPGDNPYRTSSLDPRVDGGNHAESLQSHPTPSQPVTKNDYSGPRQTGNFGGAAGALPEHEKRAPQGTYDQSGNDRSHTGRDAALGAGGAEALAAGTYEYEKRKEESSPSTTTGRSTANDTTTPSTYQTNTTRPTEPQQNYTTSTTTETKSQQTSMYDRAAASLTAGATAIGLGSKDNTNVESNKDTTSATGASAVPATSRKETSPPTHDTNNSGSQKNTGVAEKAAGVIAGGAAAAGIAKHEEDKHETKSGESDYHTPNAAPGDTGERDHGRDVSNTVRPAHGSAKAPSFLSDVDDRSASEAQSTERPTTIQEENSTTHGHDRNTNGKGTAVAGAGATGIVAHELSKHRDDHSTTSSTGSAVPVQRKAVGGEYPSVRSSDHVPENRLTNVNTSEAKPRKESHGGRDALLVGGAGAGVGAAAYEAEKHRHPHDATRQAYDNQNPAPASVHGSAPAQPYASHQTPAHINTTEGTSRLEDVHDHRTRDAAIVGGTGAAALGGAAYEGEHHHHGAQDRTQPTEPTQPVKPKAPVEPKHPQQTYAAAETGHYQDYKAREPGEDHHTGRDVAMGAGAGAAAYELSQEEREKKLAEEQKELAKQHKEHEKQIEKEQKEHEKAIAKQQKAHEKAVAKEQKEHDKAVAKEEKIAHKEEKKHEKELAKEREHEEKEREKQALALAKQREHEEKEREKREKELNEQREREKHEREAALAATAGTGAVAAEEDHRHRKDRQSSEEDRESKEGKEKKPGLLHRILHRQKDDEEFPNEENAGGLTAAEGSGAAGATGAAGMSAYEYDRLHGRGALHSDKANDDDVTHQKHGRNVLHKDPPASRYEHNDDSGACNDYAVDRTDRPTAAGGHNQVHYADGPTHGYAS</sequence>
<proteinExistence type="predicted"/>
<reference evidence="2 3" key="2">
    <citation type="submission" date="2015-05" db="EMBL/GenBank/DDBJ databases">
        <authorList>
            <person name="Morales-Cruz A."/>
            <person name="Amrine K.C."/>
            <person name="Cantu D."/>
        </authorList>
    </citation>
    <scope>NUCLEOTIDE SEQUENCE [LARGE SCALE GENOMIC DNA]</scope>
    <source>
        <strain evidence="2">UCRPC4</strain>
    </source>
</reference>
<feature type="compositionally biased region" description="Basic and acidic residues" evidence="1">
    <location>
        <begin position="940"/>
        <end position="953"/>
    </location>
</feature>
<feature type="compositionally biased region" description="Basic and acidic residues" evidence="1">
    <location>
        <begin position="379"/>
        <end position="395"/>
    </location>
</feature>
<feature type="compositionally biased region" description="Low complexity" evidence="1">
    <location>
        <begin position="706"/>
        <end position="715"/>
    </location>
</feature>
<gene>
    <name evidence="2" type="ORF">UCRPC4_g01666</name>
</gene>
<feature type="compositionally biased region" description="Low complexity" evidence="1">
    <location>
        <begin position="260"/>
        <end position="314"/>
    </location>
</feature>
<feature type="compositionally biased region" description="Polar residues" evidence="1">
    <location>
        <begin position="247"/>
        <end position="259"/>
    </location>
</feature>
<dbReference type="Proteomes" id="UP000053317">
    <property type="component" value="Unassembled WGS sequence"/>
</dbReference>
<feature type="compositionally biased region" description="Basic and acidic residues" evidence="1">
    <location>
        <begin position="72"/>
        <end position="81"/>
    </location>
</feature>
<protein>
    <submittedName>
        <fullName evidence="2">Uncharacterized protein</fullName>
    </submittedName>
</protein>
<feature type="compositionally biased region" description="Low complexity" evidence="1">
    <location>
        <begin position="106"/>
        <end position="122"/>
    </location>
</feature>
<dbReference type="EMBL" id="LCWF01000040">
    <property type="protein sequence ID" value="KKY25595.1"/>
    <property type="molecule type" value="Genomic_DNA"/>
</dbReference>
<feature type="region of interest" description="Disordered" evidence="1">
    <location>
        <begin position="1"/>
        <end position="624"/>
    </location>
</feature>
<organism evidence="2 3">
    <name type="scientific">Phaeomoniella chlamydospora</name>
    <name type="common">Phaeoacremonium chlamydosporum</name>
    <dbReference type="NCBI Taxonomy" id="158046"/>
    <lineage>
        <taxon>Eukaryota</taxon>
        <taxon>Fungi</taxon>
        <taxon>Dikarya</taxon>
        <taxon>Ascomycota</taxon>
        <taxon>Pezizomycotina</taxon>
        <taxon>Eurotiomycetes</taxon>
        <taxon>Chaetothyriomycetidae</taxon>
        <taxon>Phaeomoniellales</taxon>
        <taxon>Phaeomoniellaceae</taxon>
        <taxon>Phaeomoniella</taxon>
    </lineage>
</organism>
<feature type="compositionally biased region" description="Polar residues" evidence="1">
    <location>
        <begin position="315"/>
        <end position="331"/>
    </location>
</feature>
<feature type="compositionally biased region" description="Low complexity" evidence="1">
    <location>
        <begin position="907"/>
        <end position="923"/>
    </location>
</feature>
<feature type="compositionally biased region" description="Polar residues" evidence="1">
    <location>
        <begin position="440"/>
        <end position="458"/>
    </location>
</feature>
<reference evidence="2 3" key="1">
    <citation type="submission" date="2015-05" db="EMBL/GenBank/DDBJ databases">
        <title>Distinctive expansion of gene families associated with plant cell wall degradation and secondary metabolism in the genomes of grapevine trunk pathogens.</title>
        <authorList>
            <person name="Lawrence D.P."/>
            <person name="Travadon R."/>
            <person name="Rolshausen P.E."/>
            <person name="Baumgartner K."/>
        </authorList>
    </citation>
    <scope>NUCLEOTIDE SEQUENCE [LARGE SCALE GENOMIC DNA]</scope>
    <source>
        <strain evidence="2">UCRPC4</strain>
    </source>
</reference>
<accession>A0A0G2HAI1</accession>
<dbReference type="AlphaFoldDB" id="A0A0G2HAI1"/>